<organism evidence="1">
    <name type="scientific">viral metagenome</name>
    <dbReference type="NCBI Taxonomy" id="1070528"/>
    <lineage>
        <taxon>unclassified sequences</taxon>
        <taxon>metagenomes</taxon>
        <taxon>organismal metagenomes</taxon>
    </lineage>
</organism>
<reference evidence="1" key="1">
    <citation type="submission" date="2020-03" db="EMBL/GenBank/DDBJ databases">
        <title>The deep terrestrial virosphere.</title>
        <authorList>
            <person name="Holmfeldt K."/>
            <person name="Nilsson E."/>
            <person name="Simone D."/>
            <person name="Lopez-Fernandez M."/>
            <person name="Wu X."/>
            <person name="de Brujin I."/>
            <person name="Lundin D."/>
            <person name="Andersson A."/>
            <person name="Bertilsson S."/>
            <person name="Dopson M."/>
        </authorList>
    </citation>
    <scope>NUCLEOTIDE SEQUENCE</scope>
    <source>
        <strain evidence="1">MM415B00544</strain>
        <strain evidence="2">TM448B01930</strain>
    </source>
</reference>
<gene>
    <name evidence="1" type="ORF">MM415B00544_0016</name>
    <name evidence="2" type="ORF">TM448B01930_0004</name>
</gene>
<dbReference type="EMBL" id="MT144846">
    <property type="protein sequence ID" value="QJI00362.1"/>
    <property type="molecule type" value="Genomic_DNA"/>
</dbReference>
<sequence length="237" mass="24961">MSDTIRERIISAIITKLANVRTANGYNTDCGRYVQRAVKKRDSNKVQSLIVWPGVEEAERKYQKITCIMPVKIDGEKSFTQAQNPSEVAEQILGDIIEVMTGIAWTLAYSSGGTYTPQPGDTITGEISGATARIAGVTLSSGTFGAGSASGSFSLLRKSGTFESETLAIGANSDIATITGDATGQDGATTTTGGLADSIEYAQGGVEEYPEISDGIIGVSALFNVKYQFLSGNPYSQ</sequence>
<accession>A0A6M3J4K9</accession>
<name>A0A6M3J4K9_9ZZZZ</name>
<dbReference type="EMBL" id="MT141512">
    <property type="protein sequence ID" value="QJA64071.1"/>
    <property type="molecule type" value="Genomic_DNA"/>
</dbReference>
<protein>
    <submittedName>
        <fullName evidence="1">Putative tail protein</fullName>
    </submittedName>
</protein>
<dbReference type="AlphaFoldDB" id="A0A6M3J4K9"/>
<evidence type="ECO:0000313" key="2">
    <source>
        <dbReference type="EMBL" id="QJI00362.1"/>
    </source>
</evidence>
<evidence type="ECO:0000313" key="1">
    <source>
        <dbReference type="EMBL" id="QJA64071.1"/>
    </source>
</evidence>
<proteinExistence type="predicted"/>